<dbReference type="AlphaFoldDB" id="A0A3N0E0A3"/>
<evidence type="ECO:0000256" key="1">
    <source>
        <dbReference type="SAM" id="SignalP"/>
    </source>
</evidence>
<dbReference type="Proteomes" id="UP000277094">
    <property type="component" value="Unassembled WGS sequence"/>
</dbReference>
<dbReference type="GO" id="GO:0043190">
    <property type="term" value="C:ATP-binding cassette (ABC) transporter complex"/>
    <property type="evidence" value="ECO:0007669"/>
    <property type="project" value="InterPro"/>
</dbReference>
<protein>
    <submittedName>
        <fullName evidence="3">ABC transporter substrate-binding protein</fullName>
    </submittedName>
</protein>
<name>A0A3N0E0A3_9ACTN</name>
<gene>
    <name evidence="3" type="ORF">EFL95_02345</name>
</gene>
<keyword evidence="1" id="KW-0732">Signal</keyword>
<dbReference type="Gene3D" id="3.40.190.10">
    <property type="entry name" value="Periplasmic binding protein-like II"/>
    <property type="match status" value="1"/>
</dbReference>
<accession>A0A3N0E0A3</accession>
<feature type="chain" id="PRO_5039032996" evidence="1">
    <location>
        <begin position="22"/>
        <end position="313"/>
    </location>
</feature>
<proteinExistence type="predicted"/>
<feature type="domain" description="ABC-type glycine betaine transport system substrate-binding" evidence="2">
    <location>
        <begin position="39"/>
        <end position="308"/>
    </location>
</feature>
<keyword evidence="4" id="KW-1185">Reference proteome</keyword>
<sequence length="313" mass="32652">MNNKLVRRLSFGLVVPLALLAAGCGSSSDDKSSGKDLGSVTIVGQKFPEADIMAELYKGLLDHAGFNASVKELGGRDLYLDPLQKGTVQVSTDYLSSMTEALNRKANGDDAKVVASHDAAATLLELTQLANKYGMTPLKPAQAQDANAFAVTKKFADENNLKTLSDLAALGKSIKLGAAPDCDKRPDCKIGLEKTYGLKISSVVPTGFGTDETKADLKSGATQLGQVGTSDGTLASAGLVLLEDDKGLQNAENLVPIANTAWLKGHQEAVAALNSLSEVLTTDDLAAMITQVSVGREKAADVADAYLKAKGLI</sequence>
<organism evidence="3 4">
    <name type="scientific">Nocardioides marmorisolisilvae</name>
    <dbReference type="NCBI Taxonomy" id="1542737"/>
    <lineage>
        <taxon>Bacteria</taxon>
        <taxon>Bacillati</taxon>
        <taxon>Actinomycetota</taxon>
        <taxon>Actinomycetes</taxon>
        <taxon>Propionibacteriales</taxon>
        <taxon>Nocardioidaceae</taxon>
        <taxon>Nocardioides</taxon>
    </lineage>
</organism>
<dbReference type="RefSeq" id="WP_123232433.1">
    <property type="nucleotide sequence ID" value="NZ_RJSG01000001.1"/>
</dbReference>
<reference evidence="3 4" key="1">
    <citation type="submission" date="2018-11" db="EMBL/GenBank/DDBJ databases">
        <authorList>
            <person name="Li F."/>
        </authorList>
    </citation>
    <scope>NUCLEOTIDE SEQUENCE [LARGE SCALE GENOMIC DNA]</scope>
    <source>
        <strain evidence="3 4">KIS18-7</strain>
    </source>
</reference>
<dbReference type="OrthoDB" id="9781705at2"/>
<dbReference type="InterPro" id="IPR007210">
    <property type="entry name" value="ABC_Gly_betaine_transp_sub-bd"/>
</dbReference>
<dbReference type="PROSITE" id="PS51257">
    <property type="entry name" value="PROKAR_LIPOPROTEIN"/>
    <property type="match status" value="1"/>
</dbReference>
<dbReference type="Gene3D" id="3.40.190.120">
    <property type="entry name" value="Osmoprotection protein (prox), domain 2"/>
    <property type="match status" value="1"/>
</dbReference>
<dbReference type="EMBL" id="RJSG01000001">
    <property type="protein sequence ID" value="RNL81230.1"/>
    <property type="molecule type" value="Genomic_DNA"/>
</dbReference>
<evidence type="ECO:0000313" key="4">
    <source>
        <dbReference type="Proteomes" id="UP000277094"/>
    </source>
</evidence>
<evidence type="ECO:0000259" key="2">
    <source>
        <dbReference type="Pfam" id="PF04069"/>
    </source>
</evidence>
<dbReference type="SUPFAM" id="SSF53850">
    <property type="entry name" value="Periplasmic binding protein-like II"/>
    <property type="match status" value="1"/>
</dbReference>
<dbReference type="CDD" id="cd13606">
    <property type="entry name" value="PBP2_ProX_like"/>
    <property type="match status" value="1"/>
</dbReference>
<dbReference type="GO" id="GO:0022857">
    <property type="term" value="F:transmembrane transporter activity"/>
    <property type="evidence" value="ECO:0007669"/>
    <property type="project" value="InterPro"/>
</dbReference>
<evidence type="ECO:0000313" key="3">
    <source>
        <dbReference type="EMBL" id="RNL81230.1"/>
    </source>
</evidence>
<dbReference type="Pfam" id="PF04069">
    <property type="entry name" value="OpuAC"/>
    <property type="match status" value="1"/>
</dbReference>
<comment type="caution">
    <text evidence="3">The sequence shown here is derived from an EMBL/GenBank/DDBJ whole genome shotgun (WGS) entry which is preliminary data.</text>
</comment>
<feature type="signal peptide" evidence="1">
    <location>
        <begin position="1"/>
        <end position="21"/>
    </location>
</feature>